<feature type="region of interest" description="Disordered" evidence="1">
    <location>
        <begin position="485"/>
        <end position="512"/>
    </location>
</feature>
<dbReference type="Proteomes" id="UP000507470">
    <property type="component" value="Unassembled WGS sequence"/>
</dbReference>
<protein>
    <submittedName>
        <fullName evidence="2">Uncharacterized protein</fullName>
    </submittedName>
</protein>
<sequence length="706" mass="79693">MERESGYTIKINTCPEVVLKCMPGIGDAIGNRIMDIRNKGIQIDRDVLEQISYLRVTEGLFGMIDFESSPTRENAGAGHPSIPVVDRDRQSTPIFSPLCVDRHEDIRDAPLRSVCSDQDVGRSEAYGDTPYLRPIPVHQEEENKQQIADMCNFGNKVSNWIEEHHTNWDSTHTGSYESKPYLKSIEQPDFRRTISPIAMQSVLESEIEKVSDEIESLLGELGHLSDVSGRDSLTPSPRTNMVVQHQQEQQNFADSLQRQQVLDLTTHSHDNRQHLNVENQQVPPVANFQQIDQQGINRPQLVNNSHQQDILPVTTDEMPSNHVLHYPASVQHDNIYRQQDKMVANHLQQASPAYHRSSTSENPVKQHRDIYKPDTPTVERVQPFPPLIQHDDYHRQPEFNQHVHQTSGIHSPPPISNKLVEHQQPIHHVSYNNPQQQGQSNTSHHFQSSTQGKCSTAIPSTNQYQLSTNNTQGGVNRVQQPVVQSQTYVPSHQQVPKQQQHQIGSSNQQPSVNKVQQPLLPAQKGVQLQQQVQGLQQRLAQLQLGVNNYAQPIQQQNPATVPVSLPQQQPHQQQPFYPQPGYQPPKFVPRTQPPIIIGHPTSMFQPPRGGPPPQAPTQSFNQQNISGLTYPSLGQPNLSGYQPQPQIQPLHVPYQQLSMSGTQQQPPPSETRQMFRHIARPGISEGQNLITDLVRFNIETSHLQGV</sequence>
<gene>
    <name evidence="2" type="ORF">MCOR_11592</name>
</gene>
<feature type="region of interest" description="Disordered" evidence="1">
    <location>
        <begin position="349"/>
        <end position="380"/>
    </location>
</feature>
<feature type="region of interest" description="Disordered" evidence="1">
    <location>
        <begin position="430"/>
        <end position="457"/>
    </location>
</feature>
<evidence type="ECO:0000313" key="2">
    <source>
        <dbReference type="EMBL" id="CAC5374061.1"/>
    </source>
</evidence>
<accession>A0A6J8AVD1</accession>
<feature type="compositionally biased region" description="Polar residues" evidence="1">
    <location>
        <begin position="349"/>
        <end position="363"/>
    </location>
</feature>
<evidence type="ECO:0000313" key="3">
    <source>
        <dbReference type="Proteomes" id="UP000507470"/>
    </source>
</evidence>
<dbReference type="AlphaFoldDB" id="A0A6J8AVD1"/>
<reference evidence="2 3" key="1">
    <citation type="submission" date="2020-06" db="EMBL/GenBank/DDBJ databases">
        <authorList>
            <person name="Li R."/>
            <person name="Bekaert M."/>
        </authorList>
    </citation>
    <scope>NUCLEOTIDE SEQUENCE [LARGE SCALE GENOMIC DNA]</scope>
    <source>
        <strain evidence="3">wild</strain>
    </source>
</reference>
<keyword evidence="3" id="KW-1185">Reference proteome</keyword>
<name>A0A6J8AVD1_MYTCO</name>
<evidence type="ECO:0000256" key="1">
    <source>
        <dbReference type="SAM" id="MobiDB-lite"/>
    </source>
</evidence>
<proteinExistence type="predicted"/>
<organism evidence="2 3">
    <name type="scientific">Mytilus coruscus</name>
    <name type="common">Sea mussel</name>
    <dbReference type="NCBI Taxonomy" id="42192"/>
    <lineage>
        <taxon>Eukaryota</taxon>
        <taxon>Metazoa</taxon>
        <taxon>Spiralia</taxon>
        <taxon>Lophotrochozoa</taxon>
        <taxon>Mollusca</taxon>
        <taxon>Bivalvia</taxon>
        <taxon>Autobranchia</taxon>
        <taxon>Pteriomorphia</taxon>
        <taxon>Mytilida</taxon>
        <taxon>Mytiloidea</taxon>
        <taxon>Mytilidae</taxon>
        <taxon>Mytilinae</taxon>
        <taxon>Mytilus</taxon>
    </lineage>
</organism>
<dbReference type="EMBL" id="CACVKT020001980">
    <property type="protein sequence ID" value="CAC5374061.1"/>
    <property type="molecule type" value="Genomic_DNA"/>
</dbReference>
<feature type="compositionally biased region" description="Low complexity" evidence="1">
    <location>
        <begin position="489"/>
        <end position="509"/>
    </location>
</feature>